<protein>
    <submittedName>
        <fullName evidence="2">Uncharacterized protein</fullName>
    </submittedName>
</protein>
<keyword evidence="3" id="KW-1185">Reference proteome</keyword>
<evidence type="ECO:0000313" key="3">
    <source>
        <dbReference type="Proteomes" id="UP000826656"/>
    </source>
</evidence>
<sequence>MLQRNIRRKPLDDTPTAPFYRQIDFLLQGFALWNFRREDEPTGETLFSIDVYEMVGDDTDINDDPGHNMYQISNAKEEIVDFPHEIDTPHVQLAIYSSKWDKAVQVVERTRYEKTLSKYACLLSQYFQYPESLTLSREDVAWLPVDTRYYEYQQANLGMSEINLNAGTIFVTIFPNFNMSLQDPYLTEVLKIQCTQIPRHISREELVKVLPDAWVKKYEKLRVHPQNLFFDEPDLTMPKHDIRSHFPHKRPNQIVFPIHIHQSHINILEDKDAHTISWFLSGFKCDHDWIRQFDQDGRGVQWFTCPFTRHTPCNIDCECKGCQEGDLDDVDRSNIGKKCRNYEKEFKRIFDYGDPTIGSLSRPGKYEFLVSNKAQNKSALPNQNERSILDNDLINFDQEVSQLYNLDKDDNLDSNLFIEETLSGIEEFYDVVEQQSNSDVVEQQSNSSLDEYFESSIAHIDLTEECGTILDVDGSPQLTKCQQRNRRRSKCHRQALKARMIKLRDEESTSTERSNPPEDESPSNRQSKKKKRKDMLHLLEELTPYKRLSIL</sequence>
<dbReference type="PANTHER" id="PTHR48435:SF1">
    <property type="entry name" value="POLYPROTEIN"/>
    <property type="match status" value="1"/>
</dbReference>
<name>A0ABQ7UM88_SOLTU</name>
<organism evidence="2 3">
    <name type="scientific">Solanum tuberosum</name>
    <name type="common">Potato</name>
    <dbReference type="NCBI Taxonomy" id="4113"/>
    <lineage>
        <taxon>Eukaryota</taxon>
        <taxon>Viridiplantae</taxon>
        <taxon>Streptophyta</taxon>
        <taxon>Embryophyta</taxon>
        <taxon>Tracheophyta</taxon>
        <taxon>Spermatophyta</taxon>
        <taxon>Magnoliopsida</taxon>
        <taxon>eudicotyledons</taxon>
        <taxon>Gunneridae</taxon>
        <taxon>Pentapetalae</taxon>
        <taxon>asterids</taxon>
        <taxon>lamiids</taxon>
        <taxon>Solanales</taxon>
        <taxon>Solanaceae</taxon>
        <taxon>Solanoideae</taxon>
        <taxon>Solaneae</taxon>
        <taxon>Solanum</taxon>
    </lineage>
</organism>
<accession>A0ABQ7UM88</accession>
<evidence type="ECO:0000256" key="1">
    <source>
        <dbReference type="SAM" id="MobiDB-lite"/>
    </source>
</evidence>
<dbReference type="EMBL" id="JAIVGD010000019">
    <property type="protein sequence ID" value="KAH0750734.1"/>
    <property type="molecule type" value="Genomic_DNA"/>
</dbReference>
<comment type="caution">
    <text evidence="2">The sequence shown here is derived from an EMBL/GenBank/DDBJ whole genome shotgun (WGS) entry which is preliminary data.</text>
</comment>
<feature type="region of interest" description="Disordered" evidence="1">
    <location>
        <begin position="502"/>
        <end position="538"/>
    </location>
</feature>
<dbReference type="InterPro" id="IPR053098">
    <property type="entry name" value="Petuviruses_polyprotein"/>
</dbReference>
<dbReference type="Proteomes" id="UP000826656">
    <property type="component" value="Unassembled WGS sequence"/>
</dbReference>
<gene>
    <name evidence="2" type="ORF">KY290_029966</name>
</gene>
<proteinExistence type="predicted"/>
<dbReference type="PANTHER" id="PTHR48435">
    <property type="entry name" value="POLYPROTEIN"/>
    <property type="match status" value="1"/>
</dbReference>
<reference evidence="2 3" key="1">
    <citation type="journal article" date="2021" name="bioRxiv">
        <title>Chromosome-scale and haplotype-resolved genome assembly of a tetraploid potato cultivar.</title>
        <authorList>
            <person name="Sun H."/>
            <person name="Jiao W.-B."/>
            <person name="Krause K."/>
            <person name="Campoy J.A."/>
            <person name="Goel M."/>
            <person name="Folz-Donahue K."/>
            <person name="Kukat C."/>
            <person name="Huettel B."/>
            <person name="Schneeberger K."/>
        </authorList>
    </citation>
    <scope>NUCLEOTIDE SEQUENCE [LARGE SCALE GENOMIC DNA]</scope>
    <source>
        <strain evidence="2">SolTubOtavaFocal</strain>
        <tissue evidence="2">Leaves</tissue>
    </source>
</reference>
<evidence type="ECO:0000313" key="2">
    <source>
        <dbReference type="EMBL" id="KAH0750734.1"/>
    </source>
</evidence>